<dbReference type="AlphaFoldDB" id="A0AA94KZD6"/>
<reference evidence="5 6" key="1">
    <citation type="submission" date="2016-10" db="EMBL/GenBank/DDBJ databases">
        <authorList>
            <person name="Varghese N."/>
            <person name="Submissions S."/>
        </authorList>
    </citation>
    <scope>NUCLEOTIDE SEQUENCE [LARGE SCALE GENOMIC DNA]</scope>
    <source>
        <strain evidence="5 6">IAM 15147</strain>
    </source>
</reference>
<dbReference type="Pfam" id="PF19403">
    <property type="entry name" value="SpaA_2"/>
    <property type="match status" value="1"/>
</dbReference>
<protein>
    <recommendedName>
        <fullName evidence="4">SpaA-like prealbumin fold domain-containing protein</fullName>
    </recommendedName>
</protein>
<feature type="region of interest" description="Disordered" evidence="1">
    <location>
        <begin position="96"/>
        <end position="125"/>
    </location>
</feature>
<feature type="compositionally biased region" description="Low complexity" evidence="1">
    <location>
        <begin position="96"/>
        <end position="106"/>
    </location>
</feature>
<dbReference type="Proteomes" id="UP000198506">
    <property type="component" value="Unassembled WGS sequence"/>
</dbReference>
<feature type="region of interest" description="Disordered" evidence="1">
    <location>
        <begin position="38"/>
        <end position="70"/>
    </location>
</feature>
<feature type="transmembrane region" description="Helical" evidence="2">
    <location>
        <begin position="939"/>
        <end position="959"/>
    </location>
</feature>
<evidence type="ECO:0000313" key="5">
    <source>
        <dbReference type="EMBL" id="SFS08410.1"/>
    </source>
</evidence>
<sequence>MSLRINASRAVANLMALFLVLALAAAMLLAPAATAMAADDAPTGDPAVTEPASGSAEPAPADPPAGTSAVTEPAMEPVVQTDTALAAETAPPAETAPLAETASPAETVPPAESVPLAESAATEADPVLTESVPSVPLPSAPMQLVQASVAPLAASLITPMAAPDGAAALGYYTSDFDNNDPTGWYEAGSAAQASEIYSFTTAYTQSGGVWTLGATWTRPNSTGNKGWSIEYTVAPERWGTTSSGAALVPQPDRSQGGVVFIIKNQGYTTERCVYTATIYPLGSTNYPGTCESVGSVVTALDGGNTMVLSLPLPAELVGAQGCPSTLGSTGYIRSWTGESRQIQAWAAPVSVDPPSTCGSISITKASDVVATSSHQFGYTLDRSSDLPVIGTPVGTPQTLTVNGTVAIGETDTITTVPAGTDFTLVETAIPANVPWSHLSTVCTVEGGQRYELTVSAPTFKVEPNTRTSCVITNTTSKLTVTKIAIGQQDQAFGFDLDGVAGSDLSIVGTSAPGTRSTAVLFKPNTPVTVTELLDDVNAGSDAAWTLTRVTVNGVEVTPAARSAVVTTQAGATVNVTFTNIQTASVVVDKQWVVNQVTYDHGAQPDGLDAALKLTGPGNEPASEQAWSEERTGYVVGDTVVISETTTIDPLMIGCTLTSSTITDPLGQTVPAAGYTLTQGKQTFTVTNTVDCDTDLTLVKKVEGGPATAVDWTLTATGPGTATAGPTGPGTATGPVDPEVTYNLSETPGANTAARTALYRQQGTWACLALDAVGAPLDPQPTGWTDAPDASVTVLLGMHVRCTVTNATAQLTIFKAIEGGVLTPDMFELTATPAVMEGLAAESVDGGAPDDGAVADADGSSTFDVRPAHDYVLSEATPGNVNLAYIGLRLERWVNNQWQEVQDPSAAIQVAIGGHDFYRFVNAAPTPLALPLTGGIGADLFGYGGGALLLATLLAAVAVVRRSTSTTARPGGRHV</sequence>
<keyword evidence="3" id="KW-0732">Signal</keyword>
<keyword evidence="2" id="KW-0472">Membrane</keyword>
<evidence type="ECO:0000313" key="6">
    <source>
        <dbReference type="Proteomes" id="UP000198506"/>
    </source>
</evidence>
<evidence type="ECO:0000256" key="3">
    <source>
        <dbReference type="SAM" id="SignalP"/>
    </source>
</evidence>
<keyword evidence="2" id="KW-0812">Transmembrane</keyword>
<feature type="chain" id="PRO_5041681824" description="SpaA-like prealbumin fold domain-containing protein" evidence="3">
    <location>
        <begin position="38"/>
        <end position="974"/>
    </location>
</feature>
<evidence type="ECO:0000259" key="4">
    <source>
        <dbReference type="Pfam" id="PF19403"/>
    </source>
</evidence>
<dbReference type="EMBL" id="FOZN01000002">
    <property type="protein sequence ID" value="SFS08410.1"/>
    <property type="molecule type" value="Genomic_DNA"/>
</dbReference>
<name>A0AA94KZD6_9MICO</name>
<proteinExistence type="predicted"/>
<feature type="signal peptide" evidence="3">
    <location>
        <begin position="1"/>
        <end position="37"/>
    </location>
</feature>
<evidence type="ECO:0000256" key="1">
    <source>
        <dbReference type="SAM" id="MobiDB-lite"/>
    </source>
</evidence>
<gene>
    <name evidence="5" type="ORF">SAMN04487783_1095</name>
</gene>
<accession>A0AA94KZD6</accession>
<dbReference type="InterPro" id="IPR045826">
    <property type="entry name" value="SpaA_PFL_dom_2"/>
</dbReference>
<feature type="domain" description="SpaA-like prealbumin fold" evidence="4">
    <location>
        <begin position="692"/>
        <end position="803"/>
    </location>
</feature>
<keyword evidence="2" id="KW-1133">Transmembrane helix</keyword>
<feature type="compositionally biased region" description="Low complexity" evidence="1">
    <location>
        <begin position="38"/>
        <end position="59"/>
    </location>
</feature>
<dbReference type="RefSeq" id="WP_143103031.1">
    <property type="nucleotide sequence ID" value="NZ_FOZN01000002.1"/>
</dbReference>
<keyword evidence="6" id="KW-1185">Reference proteome</keyword>
<comment type="caution">
    <text evidence="5">The sequence shown here is derived from an EMBL/GenBank/DDBJ whole genome shotgun (WGS) entry which is preliminary data.</text>
</comment>
<organism evidence="5 6">
    <name type="scientific">Agrococcus baldri</name>
    <dbReference type="NCBI Taxonomy" id="153730"/>
    <lineage>
        <taxon>Bacteria</taxon>
        <taxon>Bacillati</taxon>
        <taxon>Actinomycetota</taxon>
        <taxon>Actinomycetes</taxon>
        <taxon>Micrococcales</taxon>
        <taxon>Microbacteriaceae</taxon>
        <taxon>Agrococcus</taxon>
    </lineage>
</organism>
<evidence type="ECO:0000256" key="2">
    <source>
        <dbReference type="SAM" id="Phobius"/>
    </source>
</evidence>